<dbReference type="InterPro" id="IPR046853">
    <property type="entry name" value="PilZN3"/>
</dbReference>
<reference evidence="4" key="2">
    <citation type="submission" date="2021-04" db="EMBL/GenBank/DDBJ databases">
        <authorList>
            <person name="Gilroy R."/>
        </authorList>
    </citation>
    <scope>NUCLEOTIDE SEQUENCE</scope>
    <source>
        <strain evidence="4">Gambia15-2214</strain>
    </source>
</reference>
<name>A0A9E2L0G3_9SPIR</name>
<evidence type="ECO:0000259" key="3">
    <source>
        <dbReference type="Pfam" id="PF20424"/>
    </source>
</evidence>
<protein>
    <submittedName>
        <fullName evidence="4">PilZ domain-containing protein</fullName>
    </submittedName>
</protein>
<comment type="caution">
    <text evidence="4">The sequence shown here is derived from an EMBL/GenBank/DDBJ whole genome shotgun (WGS) entry which is preliminary data.</text>
</comment>
<evidence type="ECO:0000313" key="4">
    <source>
        <dbReference type="EMBL" id="MBU3848991.1"/>
    </source>
</evidence>
<dbReference type="Pfam" id="PF20424">
    <property type="entry name" value="PilZN3"/>
    <property type="match status" value="1"/>
</dbReference>
<dbReference type="AlphaFoldDB" id="A0A9E2L0G3"/>
<evidence type="ECO:0000256" key="1">
    <source>
        <dbReference type="SAM" id="MobiDB-lite"/>
    </source>
</evidence>
<dbReference type="EMBL" id="JAHLFV010000007">
    <property type="protein sequence ID" value="MBU3848991.1"/>
    <property type="molecule type" value="Genomic_DNA"/>
</dbReference>
<accession>A0A9E2L0G3</accession>
<gene>
    <name evidence="4" type="ORF">IAA16_00320</name>
</gene>
<dbReference type="InterPro" id="IPR009875">
    <property type="entry name" value="PilZ_domain"/>
</dbReference>
<feature type="domain" description="PilZ" evidence="2">
    <location>
        <begin position="168"/>
        <end position="234"/>
    </location>
</feature>
<evidence type="ECO:0000313" key="5">
    <source>
        <dbReference type="Proteomes" id="UP000823914"/>
    </source>
</evidence>
<proteinExistence type="predicted"/>
<dbReference type="GO" id="GO:0035438">
    <property type="term" value="F:cyclic-di-GMP binding"/>
    <property type="evidence" value="ECO:0007669"/>
    <property type="project" value="InterPro"/>
</dbReference>
<evidence type="ECO:0000259" key="2">
    <source>
        <dbReference type="Pfam" id="PF07238"/>
    </source>
</evidence>
<feature type="region of interest" description="Disordered" evidence="1">
    <location>
        <begin position="272"/>
        <end position="303"/>
    </location>
</feature>
<reference evidence="4" key="1">
    <citation type="journal article" date="2021" name="PeerJ">
        <title>Extensive microbial diversity within the chicken gut microbiome revealed by metagenomics and culture.</title>
        <authorList>
            <person name="Gilroy R."/>
            <person name="Ravi A."/>
            <person name="Getino M."/>
            <person name="Pursley I."/>
            <person name="Horton D.L."/>
            <person name="Alikhan N.F."/>
            <person name="Baker D."/>
            <person name="Gharbi K."/>
            <person name="Hall N."/>
            <person name="Watson M."/>
            <person name="Adriaenssens E.M."/>
            <person name="Foster-Nyarko E."/>
            <person name="Jarju S."/>
            <person name="Secka A."/>
            <person name="Antonio M."/>
            <person name="Oren A."/>
            <person name="Chaudhuri R.R."/>
            <person name="La Ragione R."/>
            <person name="Hildebrand F."/>
            <person name="Pallen M.J."/>
        </authorList>
    </citation>
    <scope>NUCLEOTIDE SEQUENCE</scope>
    <source>
        <strain evidence="4">Gambia15-2214</strain>
    </source>
</reference>
<feature type="domain" description="PilZN3" evidence="3">
    <location>
        <begin position="7"/>
        <end position="140"/>
    </location>
</feature>
<organism evidence="4 5">
    <name type="scientific">Candidatus Treponema excrementipullorum</name>
    <dbReference type="NCBI Taxonomy" id="2838768"/>
    <lineage>
        <taxon>Bacteria</taxon>
        <taxon>Pseudomonadati</taxon>
        <taxon>Spirochaetota</taxon>
        <taxon>Spirochaetia</taxon>
        <taxon>Spirochaetales</taxon>
        <taxon>Treponemataceae</taxon>
        <taxon>Treponema</taxon>
    </lineage>
</organism>
<dbReference type="Proteomes" id="UP000823914">
    <property type="component" value="Unassembled WGS sequence"/>
</dbReference>
<dbReference type="Pfam" id="PF07238">
    <property type="entry name" value="PilZ"/>
    <property type="match status" value="1"/>
</dbReference>
<sequence length="318" mass="35601">MGITTSQQLTRYYELYRDKEVIFSKEVIKTLHLDPRQVFIKCGDSQWPCIINSTSFLGAKIIIGSKGGAYTRLTKEKGTVNLKFCFTQGDKQPMTFFVNAHVTEIVPYMNSSDLAIVSLVYNQRPPDDLIELIGKLLEANVNSLRRRDERIVISDETRRKLGLTGSDAVVFLDSVPRHCIVRDISFSGAKILLLGVAQFLTAKDIILRLEFDDPHELIAIPGTIVKKEAAQGRRDILVVCIQYDPNKIPISYKLHINNYITSMRKNQLSTYHSSPVTASAEGDSQRAVAGGNPMNARVPSAPQKQVDTLQNMTLPDNF</sequence>